<evidence type="ECO:0000313" key="9">
    <source>
        <dbReference type="Proteomes" id="UP000321353"/>
    </source>
</evidence>
<dbReference type="AlphaFoldDB" id="A0A5B9MBV0"/>
<keyword evidence="3" id="KW-0732">Signal</keyword>
<protein>
    <recommendedName>
        <fullName evidence="2">peptidylprolyl isomerase</fullName>
        <ecNumber evidence="2">5.2.1.8</ecNumber>
    </recommendedName>
</protein>
<accession>A0A5B9MBV0</accession>
<name>A0A5B9MBV0_9BACT</name>
<dbReference type="SUPFAM" id="SSF109998">
    <property type="entry name" value="Triger factor/SurA peptide-binding domain-like"/>
    <property type="match status" value="2"/>
</dbReference>
<dbReference type="InterPro" id="IPR000297">
    <property type="entry name" value="PPIase_PpiC"/>
</dbReference>
<keyword evidence="9" id="KW-1185">Reference proteome</keyword>
<evidence type="ECO:0000313" key="8">
    <source>
        <dbReference type="EMBL" id="QEF98039.1"/>
    </source>
</evidence>
<feature type="domain" description="PpiC" evidence="7">
    <location>
        <begin position="182"/>
        <end position="273"/>
    </location>
</feature>
<keyword evidence="5 6" id="KW-0413">Isomerase</keyword>
<dbReference type="PROSITE" id="PS50198">
    <property type="entry name" value="PPIC_PPIASE_2"/>
    <property type="match status" value="2"/>
</dbReference>
<dbReference type="KEGG" id="smam:Mal15_20860"/>
<proteinExistence type="predicted"/>
<dbReference type="SUPFAM" id="SSF54534">
    <property type="entry name" value="FKBP-like"/>
    <property type="match status" value="2"/>
</dbReference>
<dbReference type="Proteomes" id="UP000321353">
    <property type="component" value="Chromosome"/>
</dbReference>
<dbReference type="EMBL" id="CP036264">
    <property type="protein sequence ID" value="QEF98039.1"/>
    <property type="molecule type" value="Genomic_DNA"/>
</dbReference>
<dbReference type="InterPro" id="IPR027304">
    <property type="entry name" value="Trigger_fact/SurA_dom_sf"/>
</dbReference>
<dbReference type="Pfam" id="PF00639">
    <property type="entry name" value="Rotamase"/>
    <property type="match status" value="2"/>
</dbReference>
<evidence type="ECO:0000256" key="5">
    <source>
        <dbReference type="ARBA" id="ARBA00023235"/>
    </source>
</evidence>
<reference evidence="8 9" key="1">
    <citation type="submission" date="2019-02" db="EMBL/GenBank/DDBJ databases">
        <title>Planctomycetal bacteria perform biofilm scaping via a novel small molecule.</title>
        <authorList>
            <person name="Jeske O."/>
            <person name="Boedeker C."/>
            <person name="Wiegand S."/>
            <person name="Breitling P."/>
            <person name="Kallscheuer N."/>
            <person name="Jogler M."/>
            <person name="Rohde M."/>
            <person name="Petersen J."/>
            <person name="Medema M.H."/>
            <person name="Surup F."/>
            <person name="Jogler C."/>
        </authorList>
    </citation>
    <scope>NUCLEOTIDE SEQUENCE [LARGE SCALE GENOMIC DNA]</scope>
    <source>
        <strain evidence="8 9">Mal15</strain>
    </source>
</reference>
<evidence type="ECO:0000256" key="4">
    <source>
        <dbReference type="ARBA" id="ARBA00023110"/>
    </source>
</evidence>
<dbReference type="Gene3D" id="1.10.4030.10">
    <property type="entry name" value="Porin chaperone SurA, peptide-binding domain"/>
    <property type="match status" value="1"/>
</dbReference>
<dbReference type="GO" id="GO:0003755">
    <property type="term" value="F:peptidyl-prolyl cis-trans isomerase activity"/>
    <property type="evidence" value="ECO:0007669"/>
    <property type="project" value="UniProtKB-KW"/>
</dbReference>
<organism evidence="8 9">
    <name type="scientific">Stieleria maiorica</name>
    <dbReference type="NCBI Taxonomy" id="2795974"/>
    <lineage>
        <taxon>Bacteria</taxon>
        <taxon>Pseudomonadati</taxon>
        <taxon>Planctomycetota</taxon>
        <taxon>Planctomycetia</taxon>
        <taxon>Pirellulales</taxon>
        <taxon>Pirellulaceae</taxon>
        <taxon>Stieleria</taxon>
    </lineage>
</organism>
<dbReference type="EC" id="5.2.1.8" evidence="2"/>
<dbReference type="PANTHER" id="PTHR47245:SF1">
    <property type="entry name" value="FOLDASE PROTEIN PRSA"/>
    <property type="match status" value="1"/>
</dbReference>
<dbReference type="InterPro" id="IPR046357">
    <property type="entry name" value="PPIase_dom_sf"/>
</dbReference>
<evidence type="ECO:0000256" key="3">
    <source>
        <dbReference type="ARBA" id="ARBA00022729"/>
    </source>
</evidence>
<dbReference type="Gene3D" id="3.10.50.40">
    <property type="match status" value="2"/>
</dbReference>
<evidence type="ECO:0000256" key="6">
    <source>
        <dbReference type="PROSITE-ProRule" id="PRU00278"/>
    </source>
</evidence>
<feature type="domain" description="PpiC" evidence="7">
    <location>
        <begin position="461"/>
        <end position="554"/>
    </location>
</feature>
<keyword evidence="4 6" id="KW-0697">Rotamase</keyword>
<dbReference type="PANTHER" id="PTHR47245">
    <property type="entry name" value="PEPTIDYLPROLYL ISOMERASE"/>
    <property type="match status" value="1"/>
</dbReference>
<gene>
    <name evidence="8" type="primary">prsA3</name>
    <name evidence="8" type="ORF">Mal15_20860</name>
</gene>
<evidence type="ECO:0000256" key="1">
    <source>
        <dbReference type="ARBA" id="ARBA00000971"/>
    </source>
</evidence>
<evidence type="ECO:0000256" key="2">
    <source>
        <dbReference type="ARBA" id="ARBA00013194"/>
    </source>
</evidence>
<evidence type="ECO:0000259" key="7">
    <source>
        <dbReference type="PROSITE" id="PS50198"/>
    </source>
</evidence>
<sequence length="617" mass="67474">MVSTSWHRNIRSAVGSSLPGSGLSGSGFSPALMLSAVLFVATAAVSPVAVSPVVGQENNSVVAVVNADPITRQMLATATLERYGETVLDNVIVNRQLILQACQDRGLEVTQAEVAQEITRLATKFGFSVPDYLGLLQEERDIDPGQYGREIVWPMLALRKLVADQVEPTEEEFNRAYLAQYGEAVKCRMIMVADEQRARQLHQQATTTPAAFGALAKANSEDEVSASVGGLIPPIRRYTGDSRLEDAAFALANDQISPVMQVADQWIFLQAVRRIPATTPPMTAMPTIREQINDRIRDQKMKGAASELFAQLQRDANLVKVFGDAELTKQYPGVAAIVNDQRITIAQLAAECVKRHGKDVLDGEINRKLLTQALSKAKKVVGDADIQAEIARAAKSYGYIRSDGSADVAAWTESVTSEGDTTYEIYVQDVVWPSVALKKLVEDRVAITDEDMQQGFESNFGPRVEILACVLSDQRTAQKVWKMARDNPSEEFFGRLAEQYSIEPVSASNSGKVPPIRKYSGQPTIERQAFALKQGELSGIIATGDKYIILKCQGRTKPIVADIEAVRGELVRDLTEKKFAAEMAQEFDRLKDTAQVDNFFVAAKEIATATQGGKATR</sequence>
<comment type="catalytic activity">
    <reaction evidence="1">
        <text>[protein]-peptidylproline (omega=180) = [protein]-peptidylproline (omega=0)</text>
        <dbReference type="Rhea" id="RHEA:16237"/>
        <dbReference type="Rhea" id="RHEA-COMP:10747"/>
        <dbReference type="Rhea" id="RHEA-COMP:10748"/>
        <dbReference type="ChEBI" id="CHEBI:83833"/>
        <dbReference type="ChEBI" id="CHEBI:83834"/>
        <dbReference type="EC" id="5.2.1.8"/>
    </reaction>
</comment>
<dbReference type="InterPro" id="IPR050245">
    <property type="entry name" value="PrsA_foldase"/>
</dbReference>